<name>A0A1T2KY72_9GAMM</name>
<keyword evidence="10" id="KW-0573">Peptidoglycan synthesis</keyword>
<evidence type="ECO:0000313" key="17">
    <source>
        <dbReference type="EMBL" id="OOZ37795.1"/>
    </source>
</evidence>
<gene>
    <name evidence="17" type="ORF">BOW51_00575</name>
</gene>
<evidence type="ECO:0000256" key="7">
    <source>
        <dbReference type="ARBA" id="ARBA00022729"/>
    </source>
</evidence>
<evidence type="ECO:0000256" key="12">
    <source>
        <dbReference type="ARBA" id="ARBA00034000"/>
    </source>
</evidence>
<dbReference type="Gene3D" id="2.60.410.10">
    <property type="entry name" value="D-Ala-D-Ala carboxypeptidase, C-terminal domain"/>
    <property type="match status" value="1"/>
</dbReference>
<keyword evidence="7" id="KW-0732">Signal</keyword>
<comment type="similarity">
    <text evidence="3 15">Belongs to the peptidase S11 family.</text>
</comment>
<evidence type="ECO:0000256" key="5">
    <source>
        <dbReference type="ARBA" id="ARBA00022645"/>
    </source>
</evidence>
<dbReference type="InterPro" id="IPR018044">
    <property type="entry name" value="Peptidase_S11"/>
</dbReference>
<dbReference type="InterPro" id="IPR037167">
    <property type="entry name" value="Peptidase_S11_C_sf"/>
</dbReference>
<feature type="domain" description="Peptidase S11 D-Ala-D-Ala carboxypeptidase A C-terminal" evidence="16">
    <location>
        <begin position="279"/>
        <end position="369"/>
    </location>
</feature>
<dbReference type="AlphaFoldDB" id="A0A1T2KY72"/>
<feature type="active site" description="Proton acceptor" evidence="13">
    <location>
        <position position="67"/>
    </location>
</feature>
<keyword evidence="9" id="KW-0133">Cell shape</keyword>
<dbReference type="Pfam" id="PF07943">
    <property type="entry name" value="PBP5_C"/>
    <property type="match status" value="1"/>
</dbReference>
<keyword evidence="5 17" id="KW-0121">Carboxypeptidase</keyword>
<dbReference type="Proteomes" id="UP000190896">
    <property type="component" value="Unassembled WGS sequence"/>
</dbReference>
<evidence type="ECO:0000256" key="4">
    <source>
        <dbReference type="ARBA" id="ARBA00012448"/>
    </source>
</evidence>
<feature type="active site" description="Proton acceptor" evidence="13">
    <location>
        <position position="70"/>
    </location>
</feature>
<dbReference type="EMBL" id="MPRJ01000002">
    <property type="protein sequence ID" value="OOZ37795.1"/>
    <property type="molecule type" value="Genomic_DNA"/>
</dbReference>
<evidence type="ECO:0000256" key="13">
    <source>
        <dbReference type="PIRSR" id="PIRSR618044-1"/>
    </source>
</evidence>
<dbReference type="Pfam" id="PF00768">
    <property type="entry name" value="Peptidase_S11"/>
    <property type="match status" value="1"/>
</dbReference>
<evidence type="ECO:0000256" key="15">
    <source>
        <dbReference type="RuleBase" id="RU004016"/>
    </source>
</evidence>
<reference evidence="17 18" key="1">
    <citation type="submission" date="2016-11" db="EMBL/GenBank/DDBJ databases">
        <title>Mixed transmission modes and dynamic genome evolution in an obligate animal-bacterial symbiosis.</title>
        <authorList>
            <person name="Russell S.L."/>
            <person name="Corbett-Detig R.B."/>
            <person name="Cavanaugh C.M."/>
        </authorList>
    </citation>
    <scope>NUCLEOTIDE SEQUENCE [LARGE SCALE GENOMIC DNA]</scope>
    <source>
        <strain evidence="17">Se-Cadez</strain>
    </source>
</reference>
<evidence type="ECO:0000256" key="11">
    <source>
        <dbReference type="ARBA" id="ARBA00023316"/>
    </source>
</evidence>
<feature type="active site" evidence="13">
    <location>
        <position position="127"/>
    </location>
</feature>
<protein>
    <recommendedName>
        <fullName evidence="4">serine-type D-Ala-D-Ala carboxypeptidase</fullName>
        <ecNumber evidence="4">3.4.16.4</ecNumber>
    </recommendedName>
</protein>
<dbReference type="PANTHER" id="PTHR21581:SF6">
    <property type="entry name" value="TRAFFICKING PROTEIN PARTICLE COMPLEX SUBUNIT 12"/>
    <property type="match status" value="1"/>
</dbReference>
<feature type="binding site" evidence="14">
    <location>
        <position position="229"/>
    </location>
    <ligand>
        <name>substrate</name>
    </ligand>
</feature>
<keyword evidence="6" id="KW-0645">Protease</keyword>
<dbReference type="InterPro" id="IPR015956">
    <property type="entry name" value="Peniciliin-bd_prot_C_sf"/>
</dbReference>
<comment type="catalytic activity">
    <reaction evidence="12">
        <text>Preferential cleavage: (Ac)2-L-Lys-D-Ala-|-D-Ala. Also transpeptidation of peptidyl-alanyl moieties that are N-acyl substituents of D-alanine.</text>
        <dbReference type="EC" id="3.4.16.4"/>
    </reaction>
</comment>
<dbReference type="PANTHER" id="PTHR21581">
    <property type="entry name" value="D-ALANYL-D-ALANINE CARBOXYPEPTIDASE"/>
    <property type="match status" value="1"/>
</dbReference>
<evidence type="ECO:0000256" key="1">
    <source>
        <dbReference type="ARBA" id="ARBA00003217"/>
    </source>
</evidence>
<dbReference type="InterPro" id="IPR001967">
    <property type="entry name" value="Peptidase_S11_N"/>
</dbReference>
<dbReference type="SMART" id="SM00936">
    <property type="entry name" value="PBP5_C"/>
    <property type="match status" value="1"/>
</dbReference>
<comment type="caution">
    <text evidence="17">The sequence shown here is derived from an EMBL/GenBank/DDBJ whole genome shotgun (WGS) entry which is preliminary data.</text>
</comment>
<keyword evidence="18" id="KW-1185">Reference proteome</keyword>
<keyword evidence="8" id="KW-0378">Hydrolase</keyword>
<dbReference type="EC" id="3.4.16.4" evidence="4"/>
<comment type="pathway">
    <text evidence="2">Cell wall biogenesis; peptidoglycan biosynthesis.</text>
</comment>
<comment type="function">
    <text evidence="1">Removes C-terminal D-alanyl residues from sugar-peptide cell wall precursors.</text>
</comment>
<dbReference type="UniPathway" id="UPA00219"/>
<evidence type="ECO:0000256" key="14">
    <source>
        <dbReference type="PIRSR" id="PIRSR618044-2"/>
    </source>
</evidence>
<dbReference type="InterPro" id="IPR012338">
    <property type="entry name" value="Beta-lactam/transpept-like"/>
</dbReference>
<evidence type="ECO:0000313" key="18">
    <source>
        <dbReference type="Proteomes" id="UP000190896"/>
    </source>
</evidence>
<evidence type="ECO:0000256" key="10">
    <source>
        <dbReference type="ARBA" id="ARBA00022984"/>
    </source>
</evidence>
<evidence type="ECO:0000256" key="2">
    <source>
        <dbReference type="ARBA" id="ARBA00004752"/>
    </source>
</evidence>
<sequence>MLAVFASLFRNTVFSVLLLGAFSAITLAALPVPAPPKVAASGHLLLDYDSGTILAENNADERLEPASLTKIMTAYAVLRELKEGNIKLDEKVMISKKAWRAPGSRMFIEVGKQISVELLLKGMIIQSGNDASIALAEHVAGSEETFANLMNQHARRLGMTNTNFVNSTGLPAEDHYTTARDMAIVSAATIREFPDFYGWYAVREFTFNDIKQHNRNKLLWRDDSVDGVKTGHTEAAGYCLVASAKRNGMRLISVVMGTSSENARAKESQALLNYGFRFFETHRLYGAGEALTNVRVWKGASEQLRLGLKEDLVVTIPRRQYKNLKPSMSIPPKIIAPLQKGQEIGSVKVMLGDKTISENPLVALETIEEGGIWRTIKDSALLMFE</sequence>
<proteinExistence type="inferred from homology"/>
<accession>A0A1T2KY72</accession>
<dbReference type="GO" id="GO:0009252">
    <property type="term" value="P:peptidoglycan biosynthetic process"/>
    <property type="evidence" value="ECO:0007669"/>
    <property type="project" value="UniProtKB-UniPathway"/>
</dbReference>
<dbReference type="SUPFAM" id="SSF69189">
    <property type="entry name" value="Penicillin-binding protein associated domain"/>
    <property type="match status" value="1"/>
</dbReference>
<dbReference type="Gene3D" id="3.40.710.10">
    <property type="entry name" value="DD-peptidase/beta-lactamase superfamily"/>
    <property type="match status" value="1"/>
</dbReference>
<dbReference type="InterPro" id="IPR012907">
    <property type="entry name" value="Peptidase_S11_C"/>
</dbReference>
<evidence type="ECO:0000256" key="9">
    <source>
        <dbReference type="ARBA" id="ARBA00022960"/>
    </source>
</evidence>
<evidence type="ECO:0000256" key="8">
    <source>
        <dbReference type="ARBA" id="ARBA00022801"/>
    </source>
</evidence>
<dbReference type="GO" id="GO:0006508">
    <property type="term" value="P:proteolysis"/>
    <property type="evidence" value="ECO:0007669"/>
    <property type="project" value="UniProtKB-KW"/>
</dbReference>
<evidence type="ECO:0000259" key="16">
    <source>
        <dbReference type="SMART" id="SM00936"/>
    </source>
</evidence>
<organism evidence="17 18">
    <name type="scientific">Solemya velesiana gill symbiont</name>
    <dbReference type="NCBI Taxonomy" id="1918948"/>
    <lineage>
        <taxon>Bacteria</taxon>
        <taxon>Pseudomonadati</taxon>
        <taxon>Pseudomonadota</taxon>
        <taxon>Gammaproteobacteria</taxon>
        <taxon>sulfur-oxidizing symbionts</taxon>
    </lineage>
</organism>
<dbReference type="PRINTS" id="PR00725">
    <property type="entry name" value="DADACBPTASE1"/>
</dbReference>
<dbReference type="RefSeq" id="WP_078485592.1">
    <property type="nucleotide sequence ID" value="NZ_MPRJ01000002.1"/>
</dbReference>
<dbReference type="GO" id="GO:0009002">
    <property type="term" value="F:serine-type D-Ala-D-Ala carboxypeptidase activity"/>
    <property type="evidence" value="ECO:0007669"/>
    <property type="project" value="UniProtKB-EC"/>
</dbReference>
<evidence type="ECO:0000256" key="3">
    <source>
        <dbReference type="ARBA" id="ARBA00007164"/>
    </source>
</evidence>
<keyword evidence="11" id="KW-0961">Cell wall biogenesis/degradation</keyword>
<evidence type="ECO:0000256" key="6">
    <source>
        <dbReference type="ARBA" id="ARBA00022670"/>
    </source>
</evidence>
<dbReference type="OrthoDB" id="9795979at2"/>
<dbReference type="SUPFAM" id="SSF56601">
    <property type="entry name" value="beta-lactamase/transpeptidase-like"/>
    <property type="match status" value="1"/>
</dbReference>
<dbReference type="GO" id="GO:0071555">
    <property type="term" value="P:cell wall organization"/>
    <property type="evidence" value="ECO:0007669"/>
    <property type="project" value="UniProtKB-KW"/>
</dbReference>
<dbReference type="GO" id="GO:0008360">
    <property type="term" value="P:regulation of cell shape"/>
    <property type="evidence" value="ECO:0007669"/>
    <property type="project" value="UniProtKB-KW"/>
</dbReference>